<sequence>MEKGGPRRGVATGRDHQGQAGAREVRKQRKRTTQSAASKKGPVNCGLGHCESRRRRKTRADSKAKGDSSGRQYLPRSLGGSLVGVVPTGVWCPRRAAARTREVDQSRGEASMANYRMSLVEMMPFLLASAGSSRPAARSLGGGREVGKKQRRAR</sequence>
<proteinExistence type="predicted"/>
<dbReference type="EMBL" id="SPUK01000005">
    <property type="protein sequence ID" value="TQV97355.1"/>
    <property type="molecule type" value="Genomic_DNA"/>
</dbReference>
<protein>
    <submittedName>
        <fullName evidence="2">Uncharacterized protein</fullName>
    </submittedName>
</protein>
<feature type="compositionally biased region" description="Low complexity" evidence="1">
    <location>
        <begin position="130"/>
        <end position="139"/>
    </location>
</feature>
<name>A0A545V6L9_9HYPO</name>
<comment type="caution">
    <text evidence="2">The sequence shown here is derived from an EMBL/GenBank/DDBJ whole genome shotgun (WGS) entry which is preliminary data.</text>
</comment>
<feature type="region of interest" description="Disordered" evidence="1">
    <location>
        <begin position="130"/>
        <end position="154"/>
    </location>
</feature>
<keyword evidence="3" id="KW-1185">Reference proteome</keyword>
<gene>
    <name evidence="2" type="ORF">IF1G_04595</name>
</gene>
<evidence type="ECO:0000256" key="1">
    <source>
        <dbReference type="SAM" id="MobiDB-lite"/>
    </source>
</evidence>
<feature type="compositionally biased region" description="Basic and acidic residues" evidence="1">
    <location>
        <begin position="59"/>
        <end position="68"/>
    </location>
</feature>
<dbReference type="AlphaFoldDB" id="A0A545V6L9"/>
<accession>A0A545V6L9</accession>
<feature type="region of interest" description="Disordered" evidence="1">
    <location>
        <begin position="1"/>
        <end position="81"/>
    </location>
</feature>
<evidence type="ECO:0000313" key="2">
    <source>
        <dbReference type="EMBL" id="TQV97355.1"/>
    </source>
</evidence>
<organism evidence="2 3">
    <name type="scientific">Cordyceps javanica</name>
    <dbReference type="NCBI Taxonomy" id="43265"/>
    <lineage>
        <taxon>Eukaryota</taxon>
        <taxon>Fungi</taxon>
        <taxon>Dikarya</taxon>
        <taxon>Ascomycota</taxon>
        <taxon>Pezizomycotina</taxon>
        <taxon>Sordariomycetes</taxon>
        <taxon>Hypocreomycetidae</taxon>
        <taxon>Hypocreales</taxon>
        <taxon>Cordycipitaceae</taxon>
        <taxon>Cordyceps</taxon>
    </lineage>
</organism>
<reference evidence="2 3" key="1">
    <citation type="journal article" date="2019" name="Appl. Microbiol. Biotechnol.">
        <title>Genome sequence of Isaria javanica and comparative genome analysis insights into family S53 peptidase evolution in fungal entomopathogens.</title>
        <authorList>
            <person name="Lin R."/>
            <person name="Zhang X."/>
            <person name="Xin B."/>
            <person name="Zou M."/>
            <person name="Gao Y."/>
            <person name="Qin F."/>
            <person name="Hu Q."/>
            <person name="Xie B."/>
            <person name="Cheng X."/>
        </authorList>
    </citation>
    <scope>NUCLEOTIDE SEQUENCE [LARGE SCALE GENOMIC DNA]</scope>
    <source>
        <strain evidence="2 3">IJ1G</strain>
    </source>
</reference>
<dbReference type="Proteomes" id="UP000315783">
    <property type="component" value="Unassembled WGS sequence"/>
</dbReference>
<evidence type="ECO:0000313" key="3">
    <source>
        <dbReference type="Proteomes" id="UP000315783"/>
    </source>
</evidence>